<protein>
    <submittedName>
        <fullName evidence="2">Uncharacterized protein</fullName>
    </submittedName>
</protein>
<dbReference type="OrthoDB" id="2717873at2"/>
<evidence type="ECO:0000313" key="3">
    <source>
        <dbReference type="Proteomes" id="UP000326553"/>
    </source>
</evidence>
<feature type="transmembrane region" description="Helical" evidence="1">
    <location>
        <begin position="146"/>
        <end position="174"/>
    </location>
</feature>
<dbReference type="KEGG" id="salw:CP975_03500"/>
<name>A0A5J6HUR1_STRAD</name>
<feature type="transmembrane region" description="Helical" evidence="1">
    <location>
        <begin position="26"/>
        <end position="44"/>
    </location>
</feature>
<proteinExistence type="predicted"/>
<keyword evidence="1" id="KW-1133">Transmembrane helix</keyword>
<dbReference type="RefSeq" id="WP_055527305.1">
    <property type="nucleotide sequence ID" value="NZ_CP023695.1"/>
</dbReference>
<feature type="transmembrane region" description="Helical" evidence="1">
    <location>
        <begin position="64"/>
        <end position="86"/>
    </location>
</feature>
<feature type="transmembrane region" description="Helical" evidence="1">
    <location>
        <begin position="107"/>
        <end position="126"/>
    </location>
</feature>
<dbReference type="EMBL" id="CP023695">
    <property type="protein sequence ID" value="QEV22070.1"/>
    <property type="molecule type" value="Genomic_DNA"/>
</dbReference>
<accession>A0A5J6HUR1</accession>
<reference evidence="2 3" key="1">
    <citation type="submission" date="2017-09" db="EMBL/GenBank/DDBJ databases">
        <authorList>
            <person name="Lee N."/>
            <person name="Cho B.-K."/>
        </authorList>
    </citation>
    <scope>NUCLEOTIDE SEQUENCE [LARGE SCALE GENOMIC DNA]</scope>
    <source>
        <strain evidence="2 3">ATCC 12461</strain>
    </source>
</reference>
<evidence type="ECO:0000313" key="2">
    <source>
        <dbReference type="EMBL" id="QEV22070.1"/>
    </source>
</evidence>
<keyword evidence="1" id="KW-0472">Membrane</keyword>
<dbReference type="AlphaFoldDB" id="A0A5J6HUR1"/>
<dbReference type="Proteomes" id="UP000326553">
    <property type="component" value="Chromosome"/>
</dbReference>
<keyword evidence="1" id="KW-0812">Transmembrane</keyword>
<sequence length="184" mass="20651">MAISETHTLRVAGRTERPVPLWAERAARLIPLIGLPVCLWRLPIGFDFMMGIDGPPMTWGRWANVSYVVALSLLSETFALLCRGLVRPWSETMPKWVPMLRGKRVPPFVVIIPGTLAGLLFTALLVDWALCTFRIAGFADGPYVNVWWHILAATVSGLITLWGPLVLALTYAYYQRRCRSRQSA</sequence>
<evidence type="ECO:0000256" key="1">
    <source>
        <dbReference type="SAM" id="Phobius"/>
    </source>
</evidence>
<organism evidence="2 3">
    <name type="scientific">Streptomyces alboniger</name>
    <dbReference type="NCBI Taxonomy" id="132473"/>
    <lineage>
        <taxon>Bacteria</taxon>
        <taxon>Bacillati</taxon>
        <taxon>Actinomycetota</taxon>
        <taxon>Actinomycetes</taxon>
        <taxon>Kitasatosporales</taxon>
        <taxon>Streptomycetaceae</taxon>
        <taxon>Streptomyces</taxon>
        <taxon>Streptomyces aurantiacus group</taxon>
    </lineage>
</organism>
<gene>
    <name evidence="2" type="ORF">CP975_03500</name>
</gene>
<keyword evidence="3" id="KW-1185">Reference proteome</keyword>